<evidence type="ECO:0000313" key="23">
    <source>
        <dbReference type="Proteomes" id="UP000076770"/>
    </source>
</evidence>
<dbReference type="EMBL" id="CP033235">
    <property type="protein sequence ID" value="AZF68496.1"/>
    <property type="molecule type" value="Genomic_DNA"/>
</dbReference>
<dbReference type="EMBL" id="CP033239">
    <property type="protein sequence ID" value="AZF78967.1"/>
    <property type="molecule type" value="Genomic_DNA"/>
</dbReference>
<dbReference type="KEGG" id="ssol:SULB_1775"/>
<dbReference type="Proteomes" id="UP000282269">
    <property type="component" value="Chromosome"/>
</dbReference>
<dbReference type="Gene3D" id="3.55.10.10">
    <property type="entry name" value="Archease domain"/>
    <property type="match status" value="1"/>
</dbReference>
<reference evidence="23" key="2">
    <citation type="submission" date="2016-04" db="EMBL/GenBank/DDBJ databases">
        <authorList>
            <person name="Shah S.A."/>
            <person name="Garrett R.A."/>
        </authorList>
    </citation>
    <scope>NUCLEOTIDE SEQUENCE [LARGE SCALE GENOMIC DNA]</scope>
    <source>
        <strain evidence="23">ATCC 35091 / DSM 1616 / JCM 8930 / NBRC 15331 / P1</strain>
    </source>
</reference>
<evidence type="ECO:0000256" key="1">
    <source>
        <dbReference type="ARBA" id="ARBA00007963"/>
    </source>
</evidence>
<evidence type="ECO:0000313" key="29">
    <source>
        <dbReference type="Proteomes" id="UP000278715"/>
    </source>
</evidence>
<evidence type="ECO:0000256" key="6">
    <source>
        <dbReference type="HAMAP-Rule" id="MF_01222"/>
    </source>
</evidence>
<evidence type="ECO:0000259" key="7">
    <source>
        <dbReference type="Pfam" id="PF01951"/>
    </source>
</evidence>
<dbReference type="EMBL" id="CP033241">
    <property type="protein sequence ID" value="AZF84149.1"/>
    <property type="molecule type" value="Genomic_DNA"/>
</dbReference>
<sequence>MRQFEFFEHTADVGIKSYGRSLEEAFSNAALGVFEVITDTSKVRPVEYREIYLNGYDLENLLYKWIEELLYYYDSELMIFSKFDLMIDQDSITLEGKAWGERFNDKIHERRTVVKAMTYHQLSIEKTESGYVITFVVDI</sequence>
<dbReference type="Proteomes" id="UP000076770">
    <property type="component" value="Chromosome i"/>
</dbReference>
<dbReference type="PANTHER" id="PTHR12682:SF11">
    <property type="entry name" value="PROTEIN ARCHEASE"/>
    <property type="match status" value="1"/>
</dbReference>
<evidence type="ECO:0000313" key="25">
    <source>
        <dbReference type="Proteomes" id="UP000269431"/>
    </source>
</evidence>
<dbReference type="Proteomes" id="UP000273194">
    <property type="component" value="Chromosome"/>
</dbReference>
<evidence type="ECO:0000313" key="8">
    <source>
        <dbReference type="EMBL" id="AKA74018.1"/>
    </source>
</evidence>
<dbReference type="EMBL" id="CP011055">
    <property type="protein sequence ID" value="AKA74018.1"/>
    <property type="molecule type" value="Genomic_DNA"/>
</dbReference>
<accession>A0A0E3K8C1</accession>
<gene>
    <name evidence="18" type="ORF">HFC64_15050</name>
    <name evidence="19" type="ORF">SSOP1_0713</name>
    <name evidence="10" type="ORF">SULA_1774</name>
    <name evidence="8" type="ORF">SULB_1775</name>
    <name evidence="9" type="ORF">SULC_1773</name>
    <name evidence="11" type="ORF">SULG_08905</name>
    <name evidence="12" type="ORF">SULH_08905</name>
    <name evidence="13" type="ORF">SULI_08905</name>
    <name evidence="14" type="ORF">SULM_08895</name>
    <name evidence="15" type="ORF">SULN_08895</name>
    <name evidence="16" type="ORF">SULO_08905</name>
    <name evidence="17" type="ORF">SULZ_08830</name>
</gene>
<evidence type="ECO:0000256" key="4">
    <source>
        <dbReference type="ARBA" id="ARBA00022837"/>
    </source>
</evidence>
<dbReference type="EMBL" id="LT549890">
    <property type="protein sequence ID" value="SAI84267.1"/>
    <property type="molecule type" value="Genomic_DNA"/>
</dbReference>
<evidence type="ECO:0000313" key="27">
    <source>
        <dbReference type="Proteomes" id="UP000273443"/>
    </source>
</evidence>
<dbReference type="NCBIfam" id="NF001617">
    <property type="entry name" value="PRK00407.1"/>
    <property type="match status" value="1"/>
</dbReference>
<dbReference type="GO" id="GO:0006388">
    <property type="term" value="P:tRNA splicing, via endonucleolytic cleavage and ligation"/>
    <property type="evidence" value="ECO:0007669"/>
    <property type="project" value="UniProtKB-UniRule"/>
</dbReference>
<evidence type="ECO:0000313" key="14">
    <source>
        <dbReference type="EMBL" id="AZF76359.1"/>
    </source>
</evidence>
<dbReference type="AlphaFoldDB" id="A0A0E3K8C1"/>
<comment type="similarity">
    <text evidence="1 6">Belongs to the archease family.</text>
</comment>
<dbReference type="EMBL" id="CP033236">
    <property type="protein sequence ID" value="AZF71116.1"/>
    <property type="molecule type" value="Genomic_DNA"/>
</dbReference>
<dbReference type="RefSeq" id="WP_009991237.1">
    <property type="nucleotide sequence ID" value="NZ_CP011055.2"/>
</dbReference>
<feature type="binding site" evidence="6">
    <location>
        <position position="12"/>
    </location>
    <ligand>
        <name>Ca(2+)</name>
        <dbReference type="ChEBI" id="CHEBI:29108"/>
    </ligand>
</feature>
<evidence type="ECO:0000313" key="13">
    <source>
        <dbReference type="EMBL" id="AZF73736.1"/>
    </source>
</evidence>
<name>A0A0E3K8C1_SACSO</name>
<dbReference type="EMBL" id="CP011057">
    <property type="protein sequence ID" value="AKA79409.1"/>
    <property type="molecule type" value="Genomic_DNA"/>
</dbReference>
<dbReference type="PATRIC" id="fig|2287.6.peg.1833"/>
<evidence type="ECO:0000313" key="21">
    <source>
        <dbReference type="Proteomes" id="UP000033085"/>
    </source>
</evidence>
<dbReference type="InterPro" id="IPR002804">
    <property type="entry name" value="Archease"/>
</dbReference>
<keyword evidence="4 6" id="KW-0106">Calcium</keyword>
<evidence type="ECO:0000313" key="31">
    <source>
        <dbReference type="Proteomes" id="UP000594632"/>
    </source>
</evidence>
<dbReference type="Proteomes" id="UP000033085">
    <property type="component" value="Chromosome"/>
</dbReference>
<evidence type="ECO:0000313" key="18">
    <source>
        <dbReference type="EMBL" id="QPG50959.1"/>
    </source>
</evidence>
<feature type="binding site" evidence="6">
    <location>
        <position position="139"/>
    </location>
    <ligand>
        <name>Ca(2+)</name>
        <dbReference type="ChEBI" id="CHEBI:29108"/>
    </ligand>
</feature>
<dbReference type="Proteomes" id="UP000033106">
    <property type="component" value="Chromosome"/>
</dbReference>
<dbReference type="EMBL" id="CP033240">
    <property type="protein sequence ID" value="AZF81572.1"/>
    <property type="molecule type" value="Genomic_DNA"/>
</dbReference>
<dbReference type="OrthoDB" id="8831at2157"/>
<evidence type="ECO:0000313" key="19">
    <source>
        <dbReference type="EMBL" id="SAI84267.1"/>
    </source>
</evidence>
<evidence type="ECO:0000313" key="28">
    <source>
        <dbReference type="Proteomes" id="UP000275843"/>
    </source>
</evidence>
<dbReference type="KEGG" id="ssof:SULC_1773"/>
<dbReference type="KEGG" id="ssoa:SULA_1774"/>
<evidence type="ECO:0000313" key="17">
    <source>
        <dbReference type="EMBL" id="AZF84149.1"/>
    </source>
</evidence>
<dbReference type="SUPFAM" id="SSF69819">
    <property type="entry name" value="MTH1598-like"/>
    <property type="match status" value="1"/>
</dbReference>
<evidence type="ECO:0000313" key="20">
    <source>
        <dbReference type="Proteomes" id="UP000033057"/>
    </source>
</evidence>
<evidence type="ECO:0000313" key="26">
    <source>
        <dbReference type="Proteomes" id="UP000273194"/>
    </source>
</evidence>
<dbReference type="Proteomes" id="UP000033057">
    <property type="component" value="Chromosome"/>
</dbReference>
<evidence type="ECO:0000313" key="9">
    <source>
        <dbReference type="EMBL" id="AKA76715.1"/>
    </source>
</evidence>
<reference evidence="20 21" key="1">
    <citation type="journal article" date="2015" name="Genome Announc.">
        <title>Complete Genome Sequence of Sulfolobus solfataricus Strain 98/2 and Evolved Derivatives.</title>
        <authorList>
            <person name="McCarthy S."/>
            <person name="Gradnigo J."/>
            <person name="Johnson T."/>
            <person name="Payne S."/>
            <person name="Lipzen A."/>
            <person name="Martin J."/>
            <person name="Schackwitz W."/>
            <person name="Moriyama E."/>
            <person name="Blum P."/>
        </authorList>
    </citation>
    <scope>NUCLEOTIDE SEQUENCE [LARGE SCALE GENOMIC DNA]</scope>
    <source>
        <strain evidence="20">98/2 SULC</strain>
        <strain evidence="8">SARC-B</strain>
        <strain evidence="9">SARC-C</strain>
        <strain evidence="10 22">SULA</strain>
        <strain evidence="21">SULB</strain>
    </source>
</reference>
<dbReference type="InterPro" id="IPR022952">
    <property type="entry name" value="Archease_arc"/>
</dbReference>
<dbReference type="HAMAP" id="MF_01222">
    <property type="entry name" value="Archease_arch"/>
    <property type="match status" value="1"/>
</dbReference>
<dbReference type="EMBL" id="CP033238">
    <property type="protein sequence ID" value="AZF76359.1"/>
    <property type="molecule type" value="Genomic_DNA"/>
</dbReference>
<keyword evidence="2 6" id="KW-0819">tRNA processing</keyword>
<dbReference type="Proteomes" id="UP000269431">
    <property type="component" value="Chromosome"/>
</dbReference>
<evidence type="ECO:0000256" key="5">
    <source>
        <dbReference type="ARBA" id="ARBA00024970"/>
    </source>
</evidence>
<dbReference type="Proteomes" id="UP000267993">
    <property type="component" value="Chromosome"/>
</dbReference>
<organism evidence="8 21">
    <name type="scientific">Saccharolobus solfataricus</name>
    <name type="common">Sulfolobus solfataricus</name>
    <dbReference type="NCBI Taxonomy" id="2287"/>
    <lineage>
        <taxon>Archaea</taxon>
        <taxon>Thermoproteota</taxon>
        <taxon>Thermoprotei</taxon>
        <taxon>Sulfolobales</taxon>
        <taxon>Sulfolobaceae</taxon>
        <taxon>Saccharolobus</taxon>
    </lineage>
</organism>
<evidence type="ECO:0000313" key="22">
    <source>
        <dbReference type="Proteomes" id="UP000033106"/>
    </source>
</evidence>
<dbReference type="GeneID" id="1454957"/>
<dbReference type="Proteomes" id="UP000594632">
    <property type="component" value="Chromosome"/>
</dbReference>
<evidence type="ECO:0000313" key="24">
    <source>
        <dbReference type="Proteomes" id="UP000267993"/>
    </source>
</evidence>
<dbReference type="PANTHER" id="PTHR12682">
    <property type="entry name" value="ARCHEASE"/>
    <property type="match status" value="1"/>
</dbReference>
<comment type="function">
    <text evidence="5 6">Activates the tRNA-splicing ligase complex by facilitating the enzymatic turnover of catalytic subunit RtcB. Acts by promoting the guanylylation of RtcB, a key intermediate step in tRNA ligation. Can also alter the NTP specificity of RtcB such that ATP, dGTP or ITP is used efficiently.</text>
</comment>
<dbReference type="SMR" id="A0A0E3K8C1"/>
<evidence type="ECO:0000256" key="3">
    <source>
        <dbReference type="ARBA" id="ARBA00022723"/>
    </source>
</evidence>
<reference evidence="8" key="5">
    <citation type="submission" date="2018-10" db="EMBL/GenBank/DDBJ databases">
        <authorList>
            <person name="McCarthy S."/>
            <person name="Gradnigo J."/>
            <person name="Johnson T."/>
            <person name="Payne S."/>
            <person name="Lipzen A."/>
            <person name="Schackwitz W."/>
            <person name="Martin J."/>
            <person name="Moriyama E."/>
            <person name="Blum P."/>
        </authorList>
    </citation>
    <scope>NUCLEOTIDE SEQUENCE</scope>
    <source>
        <strain evidence="8">SARC-B</strain>
        <strain evidence="9">SARC-C</strain>
        <strain evidence="10">SULA</strain>
    </source>
</reference>
<dbReference type="EMBL" id="CP033237">
    <property type="protein sequence ID" value="AZF73736.1"/>
    <property type="molecule type" value="Genomic_DNA"/>
</dbReference>
<dbReference type="EMBL" id="CP011056">
    <property type="protein sequence ID" value="AKA76715.1"/>
    <property type="molecule type" value="Genomic_DNA"/>
</dbReference>
<reference evidence="18 31" key="6">
    <citation type="journal article" date="2020" name="Nat. Commun.">
        <title>The structures of two archaeal type IV pili illuminate evolutionary relationships.</title>
        <authorList>
            <person name="Wang F."/>
            <person name="Baquero D.P."/>
            <person name="Su Z."/>
            <person name="Beltran L.C."/>
            <person name="Prangishvili D."/>
            <person name="Krupovic M."/>
            <person name="Egelman E.H."/>
        </authorList>
    </citation>
    <scope>NUCLEOTIDE SEQUENCE [LARGE SCALE GENOMIC DNA]</scope>
    <source>
        <strain evidence="18 31">POZ149</strain>
    </source>
</reference>
<reference evidence="19" key="3">
    <citation type="submission" date="2016-04" db="EMBL/GenBank/DDBJ databases">
        <authorList>
            <person name="Evans L.H."/>
            <person name="Alamgir A."/>
            <person name="Owens N."/>
            <person name="Weber N.D."/>
            <person name="Virtaneva K."/>
            <person name="Barbian K."/>
            <person name="Babar A."/>
            <person name="Rosenke K."/>
        </authorList>
    </citation>
    <scope>NUCLEOTIDE SEQUENCE</scope>
    <source>
        <strain evidence="19">P1</strain>
    </source>
</reference>
<dbReference type="Proteomes" id="UP000273443">
    <property type="component" value="Chromosome"/>
</dbReference>
<dbReference type="Pfam" id="PF01951">
    <property type="entry name" value="Archease"/>
    <property type="match status" value="1"/>
</dbReference>
<dbReference type="InterPro" id="IPR036820">
    <property type="entry name" value="Archease_dom_sf"/>
</dbReference>
<evidence type="ECO:0000313" key="30">
    <source>
        <dbReference type="Proteomes" id="UP000282269"/>
    </source>
</evidence>
<dbReference type="GO" id="GO:0005509">
    <property type="term" value="F:calcium ion binding"/>
    <property type="evidence" value="ECO:0007669"/>
    <property type="project" value="UniProtKB-UniRule"/>
</dbReference>
<dbReference type="Proteomes" id="UP000278715">
    <property type="component" value="Chromosome"/>
</dbReference>
<protein>
    <recommendedName>
        <fullName evidence="6">Protein archease</fullName>
    </recommendedName>
</protein>
<dbReference type="Proteomes" id="UP000275843">
    <property type="component" value="Chromosome"/>
</dbReference>
<reference evidence="24 25" key="4">
    <citation type="journal article" date="2018" name="Proc. Natl. Acad. Sci. U.S.A.">
        <title>Nonmutational mechanism of inheritance in the Archaeon Sulfolobus solfataricus.</title>
        <authorList>
            <person name="Payne S."/>
            <person name="McCarthy S."/>
            <person name="Johnson T."/>
            <person name="North E."/>
            <person name="Blum P."/>
        </authorList>
    </citation>
    <scope>NUCLEOTIDE SEQUENCE [LARGE SCALE GENOMIC DNA]</scope>
    <source>
        <strain evidence="12 24">SARC-H</strain>
        <strain evidence="13 28">SARC-I</strain>
        <strain evidence="15 29">SARC-N</strain>
        <strain evidence="16 30">SARC-O</strain>
        <strain evidence="17 25">SUL120</strain>
        <strain evidence="11 26">SULG</strain>
        <strain evidence="14 27">SULM</strain>
    </source>
</reference>
<evidence type="ECO:0000313" key="12">
    <source>
        <dbReference type="EMBL" id="AZF71116.1"/>
    </source>
</evidence>
<dbReference type="InterPro" id="IPR023572">
    <property type="entry name" value="Archease_dom"/>
</dbReference>
<dbReference type="OMA" id="AITYHKM"/>
<evidence type="ECO:0000313" key="11">
    <source>
        <dbReference type="EMBL" id="AZF68496.1"/>
    </source>
</evidence>
<feature type="binding site" evidence="6">
    <location>
        <position position="138"/>
    </location>
    <ligand>
        <name>Ca(2+)</name>
        <dbReference type="ChEBI" id="CHEBI:29108"/>
    </ligand>
</feature>
<evidence type="ECO:0000313" key="15">
    <source>
        <dbReference type="EMBL" id="AZF78967.1"/>
    </source>
</evidence>
<evidence type="ECO:0000313" key="10">
    <source>
        <dbReference type="EMBL" id="AKA79409.1"/>
    </source>
</evidence>
<keyword evidence="3 6" id="KW-0479">Metal-binding</keyword>
<proteinExistence type="inferred from homology"/>
<evidence type="ECO:0000313" key="16">
    <source>
        <dbReference type="EMBL" id="AZF81572.1"/>
    </source>
</evidence>
<evidence type="ECO:0000256" key="2">
    <source>
        <dbReference type="ARBA" id="ARBA00022694"/>
    </source>
</evidence>
<dbReference type="EMBL" id="CP050869">
    <property type="protein sequence ID" value="QPG50959.1"/>
    <property type="molecule type" value="Genomic_DNA"/>
</dbReference>
<dbReference type="GeneID" id="44129686"/>
<feature type="domain" description="Archease" evidence="7">
    <location>
        <begin position="4"/>
        <end position="139"/>
    </location>
</feature>